<organism evidence="1 2">
    <name type="scientific">Globisporangium ultimum (strain ATCC 200006 / CBS 805.95 / DAOM BR144)</name>
    <name type="common">Pythium ultimum</name>
    <dbReference type="NCBI Taxonomy" id="431595"/>
    <lineage>
        <taxon>Eukaryota</taxon>
        <taxon>Sar</taxon>
        <taxon>Stramenopiles</taxon>
        <taxon>Oomycota</taxon>
        <taxon>Peronosporomycetes</taxon>
        <taxon>Pythiales</taxon>
        <taxon>Pythiaceae</taxon>
        <taxon>Globisporangium</taxon>
    </lineage>
</organism>
<dbReference type="PANTHER" id="PTHR44566">
    <property type="entry name" value="TRANSDUCIN/WD40 REPEAT-LIKE SUPERFAMILY PROTEIN"/>
    <property type="match status" value="1"/>
</dbReference>
<proteinExistence type="predicted"/>
<dbReference type="InterPro" id="IPR015943">
    <property type="entry name" value="WD40/YVTN_repeat-like_dom_sf"/>
</dbReference>
<name>K3XBJ7_GLOUD</name>
<reference evidence="2" key="1">
    <citation type="journal article" date="2010" name="Genome Biol.">
        <title>Genome sequence of the necrotrophic plant pathogen Pythium ultimum reveals original pathogenicity mechanisms and effector repertoire.</title>
        <authorList>
            <person name="Levesque C.A."/>
            <person name="Brouwer H."/>
            <person name="Cano L."/>
            <person name="Hamilton J.P."/>
            <person name="Holt C."/>
            <person name="Huitema E."/>
            <person name="Raffaele S."/>
            <person name="Robideau G.P."/>
            <person name="Thines M."/>
            <person name="Win J."/>
            <person name="Zerillo M.M."/>
            <person name="Beakes G.W."/>
            <person name="Boore J.L."/>
            <person name="Busam D."/>
            <person name="Dumas B."/>
            <person name="Ferriera S."/>
            <person name="Fuerstenberg S.I."/>
            <person name="Gachon C.M."/>
            <person name="Gaulin E."/>
            <person name="Govers F."/>
            <person name="Grenville-Briggs L."/>
            <person name="Horner N."/>
            <person name="Hostetler J."/>
            <person name="Jiang R.H."/>
            <person name="Johnson J."/>
            <person name="Krajaejun T."/>
            <person name="Lin H."/>
            <person name="Meijer H.J."/>
            <person name="Moore B."/>
            <person name="Morris P."/>
            <person name="Phuntmart V."/>
            <person name="Puiu D."/>
            <person name="Shetty J."/>
            <person name="Stajich J.E."/>
            <person name="Tripathy S."/>
            <person name="Wawra S."/>
            <person name="van West P."/>
            <person name="Whitty B.R."/>
            <person name="Coutinho P.M."/>
            <person name="Henrissat B."/>
            <person name="Martin F."/>
            <person name="Thomas P.D."/>
            <person name="Tyler B.M."/>
            <person name="De Vries R.P."/>
            <person name="Kamoun S."/>
            <person name="Yandell M."/>
            <person name="Tisserat N."/>
            <person name="Buell C.R."/>
        </authorList>
    </citation>
    <scope>NUCLEOTIDE SEQUENCE</scope>
    <source>
        <strain evidence="2">DAOM:BR144</strain>
    </source>
</reference>
<dbReference type="eggNOG" id="KOG0282">
    <property type="taxonomic scope" value="Eukaryota"/>
</dbReference>
<dbReference type="AlphaFoldDB" id="K3XBJ7"/>
<dbReference type="Pfam" id="PF00400">
    <property type="entry name" value="WD40"/>
    <property type="match status" value="1"/>
</dbReference>
<keyword evidence="2" id="KW-1185">Reference proteome</keyword>
<dbReference type="STRING" id="431595.K3XBJ7"/>
<dbReference type="Gene3D" id="2.130.10.10">
    <property type="entry name" value="YVTN repeat-like/Quinoprotein amine dehydrogenase"/>
    <property type="match status" value="1"/>
</dbReference>
<evidence type="ECO:0000313" key="2">
    <source>
        <dbReference type="Proteomes" id="UP000019132"/>
    </source>
</evidence>
<evidence type="ECO:0000313" key="1">
    <source>
        <dbReference type="EnsemblProtists" id="PYU1_T014596"/>
    </source>
</evidence>
<protein>
    <submittedName>
        <fullName evidence="1">Uncharacterized protein</fullName>
    </submittedName>
</protein>
<reference evidence="2" key="2">
    <citation type="submission" date="2010-04" db="EMBL/GenBank/DDBJ databases">
        <authorList>
            <person name="Buell R."/>
            <person name="Hamilton J."/>
            <person name="Hostetler J."/>
        </authorList>
    </citation>
    <scope>NUCLEOTIDE SEQUENCE [LARGE SCALE GENOMIC DNA]</scope>
    <source>
        <strain evidence="2">DAOM:BR144</strain>
    </source>
</reference>
<sequence length="297" mass="32995">MDSTVLVWSTKENATPCRRKLTHHSKGVKSVEWATDGKRILSGGYDGCAAYVDPETTTVVQCFEYDGAATCVCFHPSDPHFVLVGTDRGRIFSHDLRQRSVVNTYQAAFGEVHDLLFLPGDEQRFVSSAGVKYRDASHQTLLIWDFRSSTLLTERLDRDMQPFQCLRLHPQKPWFVAQCSADYAVLFSSVAPYKKLQKGKARFEGSHEVQGFSIHCSFNRDGSIFATGDANGRLVYYETTTKAAVRSLQAYATPRTACLCTEFHPLEPSTLVTGGSSGDILLYGPPTSSYNNSQPHS</sequence>
<dbReference type="Proteomes" id="UP000019132">
    <property type="component" value="Unassembled WGS sequence"/>
</dbReference>
<dbReference type="SMART" id="SM00320">
    <property type="entry name" value="WD40"/>
    <property type="match status" value="5"/>
</dbReference>
<dbReference type="SUPFAM" id="SSF50978">
    <property type="entry name" value="WD40 repeat-like"/>
    <property type="match status" value="1"/>
</dbReference>
<dbReference type="VEuPathDB" id="FungiDB:PYU1_G014565"/>
<dbReference type="EMBL" id="GL376618">
    <property type="status" value="NOT_ANNOTATED_CDS"/>
    <property type="molecule type" value="Genomic_DNA"/>
</dbReference>
<dbReference type="InterPro" id="IPR036322">
    <property type="entry name" value="WD40_repeat_dom_sf"/>
</dbReference>
<dbReference type="EnsemblProtists" id="PYU1_T014596">
    <property type="protein sequence ID" value="PYU1_T014596"/>
    <property type="gene ID" value="PYU1_G014565"/>
</dbReference>
<reference evidence="1" key="3">
    <citation type="submission" date="2015-02" db="UniProtKB">
        <authorList>
            <consortium name="EnsemblProtists"/>
        </authorList>
    </citation>
    <scope>IDENTIFICATION</scope>
    <source>
        <strain evidence="1">DAOM BR144</strain>
    </source>
</reference>
<dbReference type="PANTHER" id="PTHR44566:SF1">
    <property type="entry name" value="WD REPEAT-CONTAINING PROTEIN 25"/>
    <property type="match status" value="1"/>
</dbReference>
<dbReference type="InterPro" id="IPR053053">
    <property type="entry name" value="WD_repeat_protein"/>
</dbReference>
<dbReference type="OMA" id="CPCIRAH"/>
<dbReference type="InParanoid" id="K3XBJ7"/>
<dbReference type="HOGENOM" id="CLU_022571_1_0_1"/>
<dbReference type="InterPro" id="IPR001680">
    <property type="entry name" value="WD40_rpt"/>
</dbReference>
<accession>K3XBJ7</accession>